<evidence type="ECO:0000256" key="24">
    <source>
        <dbReference type="RuleBase" id="RU363065"/>
    </source>
</evidence>
<evidence type="ECO:0000256" key="11">
    <source>
        <dbReference type="ARBA" id="ARBA00022741"/>
    </source>
</evidence>
<evidence type="ECO:0000256" key="18">
    <source>
        <dbReference type="ARBA" id="ARBA00023209"/>
    </source>
</evidence>
<feature type="active site" description="Proton acceptor" evidence="20">
    <location>
        <position position="52"/>
    </location>
</feature>
<feature type="binding site" evidence="21">
    <location>
        <position position="52"/>
    </location>
    <ligand>
        <name>substrate</name>
    </ligand>
</feature>
<dbReference type="PANTHER" id="PTHR34299:SF1">
    <property type="entry name" value="DIACYLGLYCEROL KINASE"/>
    <property type="match status" value="1"/>
</dbReference>
<dbReference type="CDD" id="cd14264">
    <property type="entry name" value="DAGK_IM"/>
    <property type="match status" value="1"/>
</dbReference>
<evidence type="ECO:0000256" key="19">
    <source>
        <dbReference type="ARBA" id="ARBA00023264"/>
    </source>
</evidence>
<evidence type="ECO:0000256" key="16">
    <source>
        <dbReference type="ARBA" id="ARBA00023098"/>
    </source>
</evidence>
<comment type="catalytic activity">
    <reaction evidence="24">
        <text>a 1,2-diacyl-sn-glycerol + ATP = a 1,2-diacyl-sn-glycero-3-phosphate + ADP + H(+)</text>
        <dbReference type="Rhea" id="RHEA:10272"/>
        <dbReference type="ChEBI" id="CHEBI:15378"/>
        <dbReference type="ChEBI" id="CHEBI:17815"/>
        <dbReference type="ChEBI" id="CHEBI:30616"/>
        <dbReference type="ChEBI" id="CHEBI:58608"/>
        <dbReference type="ChEBI" id="CHEBI:456216"/>
        <dbReference type="EC" id="2.7.1.107"/>
    </reaction>
</comment>
<evidence type="ECO:0000256" key="20">
    <source>
        <dbReference type="PIRSR" id="PIRSR600829-1"/>
    </source>
</evidence>
<keyword evidence="9 24" id="KW-0812">Transmembrane</keyword>
<dbReference type="GO" id="GO:0005524">
    <property type="term" value="F:ATP binding"/>
    <property type="evidence" value="ECO:0007669"/>
    <property type="project" value="UniProtKB-KW"/>
</dbReference>
<evidence type="ECO:0000256" key="5">
    <source>
        <dbReference type="ARBA" id="ARBA00022475"/>
    </source>
</evidence>
<feature type="binding site" evidence="22">
    <location>
        <position position="11"/>
    </location>
    <ligand>
        <name>ATP</name>
        <dbReference type="ChEBI" id="CHEBI:30616"/>
    </ligand>
</feature>
<keyword evidence="8 24" id="KW-0808">Transferase</keyword>
<dbReference type="GO" id="GO:0004143">
    <property type="term" value="F:ATP-dependent diacylglycerol kinase activity"/>
    <property type="evidence" value="ECO:0007669"/>
    <property type="project" value="UniProtKB-EC"/>
</dbReference>
<evidence type="ECO:0000313" key="26">
    <source>
        <dbReference type="Proteomes" id="UP001208651"/>
    </source>
</evidence>
<feature type="binding site" evidence="23">
    <location>
        <position position="11"/>
    </location>
    <ligand>
        <name>a divalent metal cation</name>
        <dbReference type="ChEBI" id="CHEBI:60240"/>
    </ligand>
</feature>
<evidence type="ECO:0000256" key="17">
    <source>
        <dbReference type="ARBA" id="ARBA00023136"/>
    </source>
</evidence>
<feature type="transmembrane region" description="Helical" evidence="24">
    <location>
        <begin position="12"/>
        <end position="32"/>
    </location>
</feature>
<keyword evidence="7 24" id="KW-0997">Cell inner membrane</keyword>
<evidence type="ECO:0000256" key="6">
    <source>
        <dbReference type="ARBA" id="ARBA00022516"/>
    </source>
</evidence>
<keyword evidence="5" id="KW-1003">Cell membrane</keyword>
<evidence type="ECO:0000256" key="10">
    <source>
        <dbReference type="ARBA" id="ARBA00022723"/>
    </source>
</evidence>
<dbReference type="Pfam" id="PF01219">
    <property type="entry name" value="DAGK_prokar"/>
    <property type="match status" value="1"/>
</dbReference>
<comment type="cofactor">
    <cofactor evidence="23">
        <name>Mg(2+)</name>
        <dbReference type="ChEBI" id="CHEBI:18420"/>
    </cofactor>
    <text evidence="23">Mn(2+), Zn(2+), Cd(2+) and Co(2+) support activity to lesser extents.</text>
</comment>
<feature type="binding site" evidence="21">
    <location>
        <position position="81"/>
    </location>
    <ligand>
        <name>substrate</name>
    </ligand>
</feature>
<feature type="binding site" evidence="23">
    <location>
        <position position="59"/>
    </location>
    <ligand>
        <name>a divalent metal cation</name>
        <dbReference type="ChEBI" id="CHEBI:60240"/>
    </ligand>
</feature>
<keyword evidence="15 24" id="KW-1133">Transmembrane helix</keyword>
<feature type="binding site" evidence="21">
    <location>
        <begin position="13"/>
        <end position="17"/>
    </location>
    <ligand>
        <name>substrate</name>
    </ligand>
</feature>
<accession>A0AAW5RHU7</accession>
<keyword evidence="14 23" id="KW-0460">Magnesium</keyword>
<evidence type="ECO:0000256" key="3">
    <source>
        <dbReference type="ARBA" id="ARBA00012133"/>
    </source>
</evidence>
<keyword evidence="11 22" id="KW-0547">Nucleotide-binding</keyword>
<evidence type="ECO:0000256" key="1">
    <source>
        <dbReference type="ARBA" id="ARBA00004429"/>
    </source>
</evidence>
<keyword evidence="16 24" id="KW-0443">Lipid metabolism</keyword>
<dbReference type="EC" id="2.7.1.107" evidence="3 24"/>
<keyword evidence="19 24" id="KW-1208">Phospholipid metabolism</keyword>
<name>A0AAW5RHU7_AERME</name>
<keyword evidence="12 24" id="KW-0418">Kinase</keyword>
<feature type="binding site" evidence="22">
    <location>
        <position position="59"/>
    </location>
    <ligand>
        <name>ATP</name>
        <dbReference type="ChEBI" id="CHEBI:30616"/>
    </ligand>
</feature>
<dbReference type="InterPro" id="IPR036945">
    <property type="entry name" value="DAGK_sf"/>
</dbReference>
<dbReference type="GO" id="GO:0005886">
    <property type="term" value="C:plasma membrane"/>
    <property type="evidence" value="ECO:0007669"/>
    <property type="project" value="UniProtKB-SubCell"/>
</dbReference>
<feature type="binding site" evidence="22">
    <location>
        <begin position="68"/>
        <end position="70"/>
    </location>
    <ligand>
        <name>ATP</name>
        <dbReference type="ChEBI" id="CHEBI:30616"/>
    </ligand>
</feature>
<proteinExistence type="inferred from homology"/>
<organism evidence="25 26">
    <name type="scientific">Aeromonas media</name>
    <dbReference type="NCBI Taxonomy" id="651"/>
    <lineage>
        <taxon>Bacteria</taxon>
        <taxon>Pseudomonadati</taxon>
        <taxon>Pseudomonadota</taxon>
        <taxon>Gammaproteobacteria</taxon>
        <taxon>Aeromonadales</taxon>
        <taxon>Aeromonadaceae</taxon>
        <taxon>Aeromonas</taxon>
    </lineage>
</organism>
<evidence type="ECO:0000256" key="4">
    <source>
        <dbReference type="ARBA" id="ARBA00017575"/>
    </source>
</evidence>
<evidence type="ECO:0000256" key="8">
    <source>
        <dbReference type="ARBA" id="ARBA00022679"/>
    </source>
</evidence>
<feature type="transmembrane region" description="Helical" evidence="24">
    <location>
        <begin position="38"/>
        <end position="58"/>
    </location>
</feature>
<comment type="caution">
    <text evidence="25">The sequence shown here is derived from an EMBL/GenBank/DDBJ whole genome shotgun (WGS) entry which is preliminary data.</text>
</comment>
<evidence type="ECO:0000256" key="21">
    <source>
        <dbReference type="PIRSR" id="PIRSR600829-2"/>
    </source>
</evidence>
<keyword evidence="17 24" id="KW-0472">Membrane</keyword>
<sequence>MKGLKSAWINEAAFRQELVLVLALMPLAGWLGNSLNEILLLICISWLVVIVEVLNSAIEAVVDRIGSEHHELSGRAKDLGSAAVFIALALNALVWGALIGRNLLGWW</sequence>
<dbReference type="AlphaFoldDB" id="A0AAW5RHU7"/>
<keyword evidence="13 22" id="KW-0067">ATP-binding</keyword>
<dbReference type="EMBL" id="JAJVCY010000007">
    <property type="protein sequence ID" value="MCV3287892.1"/>
    <property type="molecule type" value="Genomic_DNA"/>
</dbReference>
<dbReference type="InterPro" id="IPR033718">
    <property type="entry name" value="DAGK_prok"/>
</dbReference>
<feature type="binding site" evidence="22">
    <location>
        <begin position="77"/>
        <end position="78"/>
    </location>
    <ligand>
        <name>ATP</name>
        <dbReference type="ChEBI" id="CHEBI:30616"/>
    </ligand>
</feature>
<comment type="subcellular location">
    <subcellularLocation>
        <location evidence="1 24">Cell inner membrane</location>
        <topology evidence="1 24">Multi-pass membrane protein</topology>
    </subcellularLocation>
</comment>
<evidence type="ECO:0000313" key="25">
    <source>
        <dbReference type="EMBL" id="MCV3287892.1"/>
    </source>
</evidence>
<comment type="similarity">
    <text evidence="2 24">Belongs to the bacterial diacylglycerol kinase family.</text>
</comment>
<keyword evidence="10 23" id="KW-0479">Metal-binding</keyword>
<evidence type="ECO:0000256" key="12">
    <source>
        <dbReference type="ARBA" id="ARBA00022777"/>
    </source>
</evidence>
<evidence type="ECO:0000256" key="14">
    <source>
        <dbReference type="ARBA" id="ARBA00022842"/>
    </source>
</evidence>
<protein>
    <recommendedName>
        <fullName evidence="4 24">Diacylglycerol kinase</fullName>
        <ecNumber evidence="3 24">2.7.1.107</ecNumber>
    </recommendedName>
</protein>
<reference evidence="25" key="1">
    <citation type="submission" date="2022-01" db="EMBL/GenBank/DDBJ databases">
        <title>Comparison of Fish pathogen Aeromonas spp.</title>
        <authorList>
            <person name="Dubey S."/>
            <person name="Sorum H."/>
            <person name="Munangandu H.M."/>
        </authorList>
    </citation>
    <scope>NUCLEOTIDE SEQUENCE</scope>
    <source>
        <strain evidence="25">SD/21-15</strain>
    </source>
</reference>
<dbReference type="Gene3D" id="1.10.287.3610">
    <property type="match status" value="1"/>
</dbReference>
<keyword evidence="6" id="KW-0444">Lipid biosynthesis</keyword>
<dbReference type="PANTHER" id="PTHR34299">
    <property type="entry name" value="DIACYLGLYCEROL KINASE"/>
    <property type="match status" value="1"/>
</dbReference>
<evidence type="ECO:0000256" key="9">
    <source>
        <dbReference type="ARBA" id="ARBA00022692"/>
    </source>
</evidence>
<dbReference type="GO" id="GO:0046872">
    <property type="term" value="F:metal ion binding"/>
    <property type="evidence" value="ECO:0007669"/>
    <property type="project" value="UniProtKB-KW"/>
</dbReference>
<evidence type="ECO:0000256" key="2">
    <source>
        <dbReference type="ARBA" id="ARBA00005967"/>
    </source>
</evidence>
<evidence type="ECO:0000256" key="13">
    <source>
        <dbReference type="ARBA" id="ARBA00022840"/>
    </source>
</evidence>
<feature type="transmembrane region" description="Helical" evidence="24">
    <location>
        <begin position="79"/>
        <end position="99"/>
    </location>
</feature>
<evidence type="ECO:0000256" key="7">
    <source>
        <dbReference type="ARBA" id="ARBA00022519"/>
    </source>
</evidence>
<dbReference type="PROSITE" id="PS01069">
    <property type="entry name" value="DAGK_PROKAR"/>
    <property type="match status" value="1"/>
</dbReference>
<gene>
    <name evidence="25" type="ORF">LZT28_06440</name>
</gene>
<comment type="function">
    <text evidence="24">Catalyzes the ATP-dependent phosphorylation of sn-l,2-diacylglycerol (DAG) to phosphatidic acid. Involved in the recycling of diacylglycerol produced as a by-product during membrane-derived oligosaccharide (MDO) biosynthesis.</text>
</comment>
<evidence type="ECO:0000256" key="15">
    <source>
        <dbReference type="ARBA" id="ARBA00022989"/>
    </source>
</evidence>
<evidence type="ECO:0000256" key="22">
    <source>
        <dbReference type="PIRSR" id="PIRSR600829-3"/>
    </source>
</evidence>
<dbReference type="InterPro" id="IPR000829">
    <property type="entry name" value="DAGK"/>
</dbReference>
<keyword evidence="18" id="KW-0594">Phospholipid biosynthesis</keyword>
<dbReference type="GO" id="GO:0006654">
    <property type="term" value="P:phosphatidic acid biosynthetic process"/>
    <property type="evidence" value="ECO:0007669"/>
    <property type="project" value="InterPro"/>
</dbReference>
<dbReference type="Proteomes" id="UP001208651">
    <property type="component" value="Unassembled WGS sequence"/>
</dbReference>
<evidence type="ECO:0000256" key="23">
    <source>
        <dbReference type="PIRSR" id="PIRSR600829-4"/>
    </source>
</evidence>